<accession>A0A1C5AJD0</accession>
<dbReference type="AlphaFoldDB" id="A0A1C5AJD0"/>
<dbReference type="Proteomes" id="UP000199504">
    <property type="component" value="Unassembled WGS sequence"/>
</dbReference>
<feature type="compositionally biased region" description="Pro residues" evidence="1">
    <location>
        <begin position="75"/>
        <end position="89"/>
    </location>
</feature>
<keyword evidence="4" id="KW-1185">Reference proteome</keyword>
<sequence length="230" mass="23432">MIGPHAPTGEPAGTTLHGMTAPGPPYPVSPGQGGQPPVPAGGHPAFPGSPAAGHPASPASPAADHPASPAQVGAPAPPPGPGVVPPFAAPPTEGRQARLWLGLGVGALALLLCCGGGGAALVGFAVSNVQAVREQGRTATEHYYQGLRDRNYDESYDQLCEDAQRRESRAQFERRVSEQPQVTAYRVGEVDPNSLTVPVDVTFTGGDRRTQQVTLAPDSGTGSIEVCGIS</sequence>
<protein>
    <recommendedName>
        <fullName evidence="5">DUF4878 domain-containing protein</fullName>
    </recommendedName>
</protein>
<name>A0A1C5AJD0_9ACTN</name>
<gene>
    <name evidence="3" type="ORF">GA0070564_11186</name>
</gene>
<feature type="compositionally biased region" description="Low complexity" evidence="1">
    <location>
        <begin position="40"/>
        <end position="74"/>
    </location>
</feature>
<proteinExistence type="predicted"/>
<keyword evidence="2" id="KW-0472">Membrane</keyword>
<feature type="region of interest" description="Disordered" evidence="1">
    <location>
        <begin position="1"/>
        <end position="90"/>
    </location>
</feature>
<evidence type="ECO:0000313" key="3">
    <source>
        <dbReference type="EMBL" id="SCF45335.1"/>
    </source>
</evidence>
<evidence type="ECO:0000313" key="4">
    <source>
        <dbReference type="Proteomes" id="UP000199504"/>
    </source>
</evidence>
<organism evidence="3 4">
    <name type="scientific">Micromonospora mirobrigensis</name>
    <dbReference type="NCBI Taxonomy" id="262898"/>
    <lineage>
        <taxon>Bacteria</taxon>
        <taxon>Bacillati</taxon>
        <taxon>Actinomycetota</taxon>
        <taxon>Actinomycetes</taxon>
        <taxon>Micromonosporales</taxon>
        <taxon>Micromonosporaceae</taxon>
        <taxon>Micromonospora</taxon>
    </lineage>
</organism>
<keyword evidence="2" id="KW-1133">Transmembrane helix</keyword>
<feature type="transmembrane region" description="Helical" evidence="2">
    <location>
        <begin position="99"/>
        <end position="126"/>
    </location>
</feature>
<dbReference type="STRING" id="262898.GA0070564_11186"/>
<evidence type="ECO:0000256" key="1">
    <source>
        <dbReference type="SAM" id="MobiDB-lite"/>
    </source>
</evidence>
<evidence type="ECO:0000256" key="2">
    <source>
        <dbReference type="SAM" id="Phobius"/>
    </source>
</evidence>
<evidence type="ECO:0008006" key="5">
    <source>
        <dbReference type="Google" id="ProtNLM"/>
    </source>
</evidence>
<dbReference type="EMBL" id="FMCX01000011">
    <property type="protein sequence ID" value="SCF45335.1"/>
    <property type="molecule type" value="Genomic_DNA"/>
</dbReference>
<reference evidence="4" key="1">
    <citation type="submission" date="2016-06" db="EMBL/GenBank/DDBJ databases">
        <authorList>
            <person name="Varghese N."/>
            <person name="Submissions Spin"/>
        </authorList>
    </citation>
    <scope>NUCLEOTIDE SEQUENCE [LARGE SCALE GENOMIC DNA]</scope>
    <source>
        <strain evidence="4">DSM 44830</strain>
    </source>
</reference>
<keyword evidence="2" id="KW-0812">Transmembrane</keyword>